<dbReference type="EC" id="5.4.2.9" evidence="4"/>
<dbReference type="NCBIfam" id="TIGR02320">
    <property type="entry name" value="PEP_mutase"/>
    <property type="match status" value="1"/>
</dbReference>
<evidence type="ECO:0000259" key="5">
    <source>
        <dbReference type="Pfam" id="PF01467"/>
    </source>
</evidence>
<keyword evidence="2" id="KW-0548">Nucleotidyltransferase</keyword>
<keyword evidence="7" id="KW-1185">Reference proteome</keyword>
<keyword evidence="3 6" id="KW-0413">Isomerase</keyword>
<keyword evidence="1" id="KW-0808">Transferase</keyword>
<dbReference type="InterPro" id="IPR004821">
    <property type="entry name" value="Cyt_trans-like"/>
</dbReference>
<dbReference type="PANTHER" id="PTHR43793">
    <property type="entry name" value="FAD SYNTHASE"/>
    <property type="match status" value="1"/>
</dbReference>
<dbReference type="Pfam" id="PF13714">
    <property type="entry name" value="PEP_mutase"/>
    <property type="match status" value="1"/>
</dbReference>
<dbReference type="PANTHER" id="PTHR43793:SF1">
    <property type="entry name" value="FAD SYNTHASE"/>
    <property type="match status" value="1"/>
</dbReference>
<gene>
    <name evidence="6" type="primary">aepX</name>
    <name evidence="6" type="ORF">HUK65_14535</name>
</gene>
<dbReference type="SUPFAM" id="SSF51621">
    <property type="entry name" value="Phosphoenolpyruvate/pyruvate domain"/>
    <property type="match status" value="1"/>
</dbReference>
<sequence>MKKQFCRGQRVTKSVYVGMSADLIHPGHINILKRAAELGEVTVGLLTDKAIASYKRVPFMAWEQRAEVVGNLKGVVRVVPQHTLDYVPNLREYRPDYVVHGDDWQTGVQAKTRQAVIDALAEWGGELVEVAYTQGVSSTQLNKALKEIGTTPDIRRASLRRMLHAKPLVRFLDLHNALSGLIIEKAFIDTPQGRREFDGMWASSLTDSTAKGKPDIEAVDTTGRMNTLNEVLEVTTKPIIYDGDTGGKPEHFVFTVRTLERLGVSAVIIEDKTGLKKNSLFGTDVAQTQESIEAFSDKIRMGKLAQQSEDFMIFARLESLILGKGVDHAMERAEAFLEAGADGIMIHSRQKTPDEVFEFCRRYNKLENRKPLVAVPSSYNQTTEQELEDNGVNIVIYANQLLRSAYPAMLGTAVSILKHARSSECDERMMPIKEILELIPGTK</sequence>
<evidence type="ECO:0000256" key="4">
    <source>
        <dbReference type="ARBA" id="ARBA00024063"/>
    </source>
</evidence>
<evidence type="ECO:0000256" key="3">
    <source>
        <dbReference type="ARBA" id="ARBA00023235"/>
    </source>
</evidence>
<dbReference type="InterPro" id="IPR040442">
    <property type="entry name" value="Pyrv_kinase-like_dom_sf"/>
</dbReference>
<dbReference type="NCBIfam" id="TIGR00125">
    <property type="entry name" value="cyt_tran_rel"/>
    <property type="match status" value="1"/>
</dbReference>
<dbReference type="GO" id="GO:0050188">
    <property type="term" value="F:phosphoenolpyruvate mutase activity"/>
    <property type="evidence" value="ECO:0007669"/>
    <property type="project" value="UniProtKB-EC"/>
</dbReference>
<dbReference type="SUPFAM" id="SSF52374">
    <property type="entry name" value="Nucleotidylyl transferase"/>
    <property type="match status" value="1"/>
</dbReference>
<dbReference type="CDD" id="cd02170">
    <property type="entry name" value="cytidylyltransferase"/>
    <property type="match status" value="1"/>
</dbReference>
<dbReference type="Proteomes" id="UP000529417">
    <property type="component" value="Unassembled WGS sequence"/>
</dbReference>
<feature type="domain" description="Cytidyltransferase-like" evidence="5">
    <location>
        <begin position="20"/>
        <end position="140"/>
    </location>
</feature>
<dbReference type="GO" id="GO:0016779">
    <property type="term" value="F:nucleotidyltransferase activity"/>
    <property type="evidence" value="ECO:0007669"/>
    <property type="project" value="UniProtKB-KW"/>
</dbReference>
<name>A0A7Z0KZB2_9RHOB</name>
<evidence type="ECO:0000313" key="6">
    <source>
        <dbReference type="EMBL" id="NYS26209.1"/>
    </source>
</evidence>
<dbReference type="AlphaFoldDB" id="A0A7Z0KZB2"/>
<dbReference type="EMBL" id="JACBXS010000036">
    <property type="protein sequence ID" value="NYS26209.1"/>
    <property type="molecule type" value="Genomic_DNA"/>
</dbReference>
<dbReference type="Gene3D" id="3.20.20.60">
    <property type="entry name" value="Phosphoenolpyruvate-binding domains"/>
    <property type="match status" value="1"/>
</dbReference>
<dbReference type="Gene3D" id="3.40.50.620">
    <property type="entry name" value="HUPs"/>
    <property type="match status" value="1"/>
</dbReference>
<evidence type="ECO:0000313" key="7">
    <source>
        <dbReference type="Proteomes" id="UP000529417"/>
    </source>
</evidence>
<dbReference type="InterPro" id="IPR039556">
    <property type="entry name" value="ICL/PEPM"/>
</dbReference>
<dbReference type="InterPro" id="IPR014729">
    <property type="entry name" value="Rossmann-like_a/b/a_fold"/>
</dbReference>
<dbReference type="InterPro" id="IPR012698">
    <property type="entry name" value="PEnolPyrv_PMutase_core"/>
</dbReference>
<organism evidence="6 7">
    <name type="scientific">Rhabdonatronobacter sediminivivens</name>
    <dbReference type="NCBI Taxonomy" id="2743469"/>
    <lineage>
        <taxon>Bacteria</taxon>
        <taxon>Pseudomonadati</taxon>
        <taxon>Pseudomonadota</taxon>
        <taxon>Alphaproteobacteria</taxon>
        <taxon>Rhodobacterales</taxon>
        <taxon>Paracoccaceae</taxon>
        <taxon>Rhabdonatronobacter</taxon>
    </lineage>
</organism>
<protein>
    <recommendedName>
        <fullName evidence="4">phosphoenolpyruvate mutase</fullName>
        <ecNumber evidence="4">5.4.2.9</ecNumber>
    </recommendedName>
</protein>
<dbReference type="CDD" id="cd00377">
    <property type="entry name" value="ICL_PEPM"/>
    <property type="match status" value="1"/>
</dbReference>
<proteinExistence type="predicted"/>
<comment type="caution">
    <text evidence="6">The sequence shown here is derived from an EMBL/GenBank/DDBJ whole genome shotgun (WGS) entry which is preliminary data.</text>
</comment>
<accession>A0A7Z0KZB2</accession>
<dbReference type="Pfam" id="PF01467">
    <property type="entry name" value="CTP_transf_like"/>
    <property type="match status" value="1"/>
</dbReference>
<evidence type="ECO:0000256" key="1">
    <source>
        <dbReference type="ARBA" id="ARBA00022679"/>
    </source>
</evidence>
<reference evidence="6 7" key="1">
    <citation type="journal article" date="2000" name="Arch. Microbiol.">
        <title>Rhodobaca bogoriensis gen. nov. and sp. nov., an alkaliphilic purple nonsulfur bacterium from African Rift Valley soda lakes.</title>
        <authorList>
            <person name="Milford A.D."/>
            <person name="Achenbach L.A."/>
            <person name="Jung D.O."/>
            <person name="Madigan M.T."/>
        </authorList>
    </citation>
    <scope>NUCLEOTIDE SEQUENCE [LARGE SCALE GENOMIC DNA]</scope>
    <source>
        <strain evidence="6 7">2376</strain>
    </source>
</reference>
<keyword evidence="6" id="KW-0670">Pyruvate</keyword>
<dbReference type="InterPro" id="IPR015813">
    <property type="entry name" value="Pyrv/PenolPyrv_kinase-like_dom"/>
</dbReference>
<evidence type="ECO:0000256" key="2">
    <source>
        <dbReference type="ARBA" id="ARBA00022695"/>
    </source>
</evidence>
<dbReference type="InterPro" id="IPR050385">
    <property type="entry name" value="Archaeal_FAD_synthase"/>
</dbReference>